<sequence>MSWLKILYPTAIALCLTGFAQKAFAETFDREVSRFLSGPGTAIYLGTGVVLPLLQDGNEGGQRSLRTFDSLSTSTLLCISLKEITQVKRPDSDSRDSFPSCHASAVFAVAAMQSHYHPKSAIFWYSGASLIASSRLNLNRHRISEVLVGAALGYLTAKLELSQKRGLILFPLISSDENGDSIVGFQVVGSF</sequence>
<organism evidence="3 4">
    <name type="scientific">Brunnivagina elsteri CCALA 953</name>
    <dbReference type="NCBI Taxonomy" id="987040"/>
    <lineage>
        <taxon>Bacteria</taxon>
        <taxon>Bacillati</taxon>
        <taxon>Cyanobacteriota</taxon>
        <taxon>Cyanophyceae</taxon>
        <taxon>Nostocales</taxon>
        <taxon>Calotrichaceae</taxon>
        <taxon>Brunnivagina</taxon>
    </lineage>
</organism>
<dbReference type="InterPro" id="IPR000326">
    <property type="entry name" value="PAP2/HPO"/>
</dbReference>
<dbReference type="InterPro" id="IPR036938">
    <property type="entry name" value="PAP2/HPO_sf"/>
</dbReference>
<dbReference type="Gene3D" id="1.20.144.10">
    <property type="entry name" value="Phosphatidic acid phosphatase type 2/haloperoxidase"/>
    <property type="match status" value="1"/>
</dbReference>
<evidence type="ECO:0000259" key="2">
    <source>
        <dbReference type="SMART" id="SM00014"/>
    </source>
</evidence>
<dbReference type="RefSeq" id="WP_095723038.1">
    <property type="nucleotide sequence ID" value="NZ_NTFS01000214.1"/>
</dbReference>
<name>A0A2A2TG53_9CYAN</name>
<dbReference type="Pfam" id="PF01569">
    <property type="entry name" value="PAP2"/>
    <property type="match status" value="1"/>
</dbReference>
<feature type="chain" id="PRO_5012968758" evidence="1">
    <location>
        <begin position="26"/>
        <end position="191"/>
    </location>
</feature>
<feature type="signal peptide" evidence="1">
    <location>
        <begin position="1"/>
        <end position="25"/>
    </location>
</feature>
<dbReference type="SMART" id="SM00014">
    <property type="entry name" value="acidPPc"/>
    <property type="match status" value="1"/>
</dbReference>
<protein>
    <submittedName>
        <fullName evidence="3">Phosphatase PAP2 family protein</fullName>
    </submittedName>
</protein>
<proteinExistence type="predicted"/>
<gene>
    <name evidence="3" type="ORF">CK510_18135</name>
</gene>
<evidence type="ECO:0000313" key="4">
    <source>
        <dbReference type="Proteomes" id="UP000218238"/>
    </source>
</evidence>
<keyword evidence="4" id="KW-1185">Reference proteome</keyword>
<comment type="caution">
    <text evidence="3">The sequence shown here is derived from an EMBL/GenBank/DDBJ whole genome shotgun (WGS) entry which is preliminary data.</text>
</comment>
<dbReference type="AlphaFoldDB" id="A0A2A2TG53"/>
<reference evidence="3 4" key="1">
    <citation type="submission" date="2017-08" db="EMBL/GenBank/DDBJ databases">
        <title>Draft genome sequence of filamentous cyanobacterium Calothrix elsteri CCALA 953.</title>
        <authorList>
            <person name="Gagunashvili A.N."/>
            <person name="Elster J."/>
            <person name="Andresson O.S."/>
        </authorList>
    </citation>
    <scope>NUCLEOTIDE SEQUENCE [LARGE SCALE GENOMIC DNA]</scope>
    <source>
        <strain evidence="3 4">CCALA 953</strain>
    </source>
</reference>
<dbReference type="Proteomes" id="UP000218238">
    <property type="component" value="Unassembled WGS sequence"/>
</dbReference>
<keyword evidence="1" id="KW-0732">Signal</keyword>
<accession>A0A2A2TG53</accession>
<dbReference type="OrthoDB" id="9789113at2"/>
<dbReference type="SUPFAM" id="SSF48317">
    <property type="entry name" value="Acid phosphatase/Vanadium-dependent haloperoxidase"/>
    <property type="match status" value="1"/>
</dbReference>
<evidence type="ECO:0000313" key="3">
    <source>
        <dbReference type="EMBL" id="PAX52656.1"/>
    </source>
</evidence>
<feature type="domain" description="Phosphatidic acid phosphatase type 2/haloperoxidase" evidence="2">
    <location>
        <begin position="65"/>
        <end position="161"/>
    </location>
</feature>
<dbReference type="EMBL" id="NTFS01000214">
    <property type="protein sequence ID" value="PAX52656.1"/>
    <property type="molecule type" value="Genomic_DNA"/>
</dbReference>
<evidence type="ECO:0000256" key="1">
    <source>
        <dbReference type="SAM" id="SignalP"/>
    </source>
</evidence>